<keyword evidence="1" id="KW-0479">Metal-binding</keyword>
<organism evidence="10 11">
    <name type="scientific">Ovis aries</name>
    <name type="common">Sheep</name>
    <dbReference type="NCBI Taxonomy" id="9940"/>
    <lineage>
        <taxon>Eukaryota</taxon>
        <taxon>Metazoa</taxon>
        <taxon>Chordata</taxon>
        <taxon>Craniata</taxon>
        <taxon>Vertebrata</taxon>
        <taxon>Euteleostomi</taxon>
        <taxon>Mammalia</taxon>
        <taxon>Eutheria</taxon>
        <taxon>Laurasiatheria</taxon>
        <taxon>Artiodactyla</taxon>
        <taxon>Ruminantia</taxon>
        <taxon>Pecora</taxon>
        <taxon>Bovidae</taxon>
        <taxon>Caprinae</taxon>
        <taxon>Ovis</taxon>
    </lineage>
</organism>
<evidence type="ECO:0000313" key="10">
    <source>
        <dbReference type="EMBL" id="KAG5201264.1"/>
    </source>
</evidence>
<dbReference type="PANTHER" id="PTHR38000:SF1">
    <property type="entry name" value="RIKEN CDNA 2900092C05 GENE"/>
    <property type="match status" value="1"/>
</dbReference>
<evidence type="ECO:0000256" key="5">
    <source>
        <dbReference type="PROSITE-ProRule" id="PRU00042"/>
    </source>
</evidence>
<dbReference type="SMART" id="SM00349">
    <property type="entry name" value="KRAB"/>
    <property type="match status" value="1"/>
</dbReference>
<keyword evidence="7" id="KW-0472">Membrane</keyword>
<proteinExistence type="predicted"/>
<accession>A0A836A4W8</accession>
<comment type="caution">
    <text evidence="10">The sequence shown here is derived from an EMBL/GenBank/DDBJ whole genome shotgun (WGS) entry which is preliminary data.</text>
</comment>
<dbReference type="CDD" id="cd07765">
    <property type="entry name" value="KRAB_A-box"/>
    <property type="match status" value="1"/>
</dbReference>
<name>A0A836A4W8_SHEEP</name>
<gene>
    <name evidence="10" type="ORF">JEQ12_005798</name>
</gene>
<dbReference type="Pfam" id="PF17686">
    <property type="entry name" value="DUF5534"/>
    <property type="match status" value="1"/>
</dbReference>
<evidence type="ECO:0000256" key="2">
    <source>
        <dbReference type="ARBA" id="ARBA00022737"/>
    </source>
</evidence>
<dbReference type="PROSITE" id="PS50805">
    <property type="entry name" value="KRAB"/>
    <property type="match status" value="1"/>
</dbReference>
<evidence type="ECO:0000256" key="3">
    <source>
        <dbReference type="ARBA" id="ARBA00022771"/>
    </source>
</evidence>
<protein>
    <recommendedName>
        <fullName evidence="12">Zinc finger protein 606</fullName>
    </recommendedName>
</protein>
<sequence>MKAVGEKKCRAPTLIAVNNRCYVNLISIEEVFIIDKMDIAFAPQGLLPSTLPHSRDHSFARDTRLKMTAWNVPEEGLSCDVEMEAFGREAPRLSTPGPSWDSENPEGRLRRSALTQEEPGAREAAPEHPGFGKHLSVSADLPQCQRVPATNGFRVRGSDVKSLDCDPASHAGQKSYAAKRAGDRDSCGKAFSHSMEVTQFGRTQTREKPYRYADSVKSLNHFTPLGQQKIMTRGKKLCEGILMDQSWGMTTVDPWASWALCPQDSTWQVEETAEERRRAPGLPTAQAQEPVTFNDVAVDFTQEEWGQLDLVQRTLYRDVMLETYGHLLSVGNQITKPEVISLLEQGEEPWSMEPAYPLQGTCPEWMKNLESKALIPTQSILDEEQSHSMKLERYIWDDPWFSRLEVLGCKDQLEMYHVNQSTAMRQMVFMQKQILSQRGSEFCELGAGCSQSLSIVPSQKVSQVEHFYKPDVNAESWRCNSAIMYTDKITCEKNEYDKAFYQSMQPVHPARVQTGDNLLKCTDTVKSFNHILHFGDHMGMHTGEKLYEYKECHQIFNKSPSFNEHPGIHIGGNQYDYKEYENIFYFSSFMEHQKIDHFPLERQPNVTKQPVQFGEQFHMVHGAIPKPRAWIPHRPALVKVITVACIALTIALIFGTTIAYVIYRLVEAEEKQQLASLYKNIKIPSLGDEEEFFEEEGQDESTYLLPENEKELENFIHSGQLKYLEDRPELQPRVHPDLQDTAGPWTWDSRASFL</sequence>
<dbReference type="InterPro" id="IPR036051">
    <property type="entry name" value="KRAB_dom_sf"/>
</dbReference>
<dbReference type="AlphaFoldDB" id="A0A836A4W8"/>
<keyword evidence="4" id="KW-0862">Zinc</keyword>
<feature type="region of interest" description="Disordered" evidence="6">
    <location>
        <begin position="88"/>
        <end position="136"/>
    </location>
</feature>
<feature type="domain" description="C2H2-type" evidence="8">
    <location>
        <begin position="519"/>
        <end position="546"/>
    </location>
</feature>
<dbReference type="Gene3D" id="3.30.160.60">
    <property type="entry name" value="Classic Zinc Finger"/>
    <property type="match status" value="1"/>
</dbReference>
<keyword evidence="3 5" id="KW-0863">Zinc-finger</keyword>
<dbReference type="GO" id="GO:0008270">
    <property type="term" value="F:zinc ion binding"/>
    <property type="evidence" value="ECO:0007669"/>
    <property type="project" value="UniProtKB-KW"/>
</dbReference>
<dbReference type="PROSITE" id="PS50157">
    <property type="entry name" value="ZINC_FINGER_C2H2_2"/>
    <property type="match status" value="1"/>
</dbReference>
<dbReference type="Proteomes" id="UP000664991">
    <property type="component" value="Chromosome 14"/>
</dbReference>
<dbReference type="InterPro" id="IPR001909">
    <property type="entry name" value="KRAB"/>
</dbReference>
<keyword evidence="7" id="KW-1133">Transmembrane helix</keyword>
<evidence type="ECO:0008006" key="12">
    <source>
        <dbReference type="Google" id="ProtNLM"/>
    </source>
</evidence>
<evidence type="ECO:0000256" key="7">
    <source>
        <dbReference type="SAM" id="Phobius"/>
    </source>
</evidence>
<dbReference type="Gene3D" id="6.10.140.140">
    <property type="match status" value="1"/>
</dbReference>
<evidence type="ECO:0000256" key="1">
    <source>
        <dbReference type="ARBA" id="ARBA00022723"/>
    </source>
</evidence>
<feature type="domain" description="KRAB" evidence="9">
    <location>
        <begin position="291"/>
        <end position="362"/>
    </location>
</feature>
<evidence type="ECO:0000256" key="4">
    <source>
        <dbReference type="ARBA" id="ARBA00022833"/>
    </source>
</evidence>
<dbReference type="SUPFAM" id="SSF57667">
    <property type="entry name" value="beta-beta-alpha zinc fingers"/>
    <property type="match status" value="1"/>
</dbReference>
<evidence type="ECO:0000256" key="6">
    <source>
        <dbReference type="SAM" id="MobiDB-lite"/>
    </source>
</evidence>
<dbReference type="Pfam" id="PF01352">
    <property type="entry name" value="KRAB"/>
    <property type="match status" value="1"/>
</dbReference>
<dbReference type="PANTHER" id="PTHR38000">
    <property type="entry name" value="RIKEN CDNA 2900092C05"/>
    <property type="match status" value="1"/>
</dbReference>
<keyword evidence="2" id="KW-0677">Repeat</keyword>
<dbReference type="SUPFAM" id="SSF109640">
    <property type="entry name" value="KRAB domain (Kruppel-associated box)"/>
    <property type="match status" value="1"/>
</dbReference>
<feature type="transmembrane region" description="Helical" evidence="7">
    <location>
        <begin position="636"/>
        <end position="663"/>
    </location>
</feature>
<dbReference type="EMBL" id="JAEMGP010000014">
    <property type="protein sequence ID" value="KAG5201264.1"/>
    <property type="molecule type" value="Genomic_DNA"/>
</dbReference>
<dbReference type="InterPro" id="IPR013087">
    <property type="entry name" value="Znf_C2H2_type"/>
</dbReference>
<dbReference type="GO" id="GO:0006355">
    <property type="term" value="P:regulation of DNA-templated transcription"/>
    <property type="evidence" value="ECO:0007669"/>
    <property type="project" value="InterPro"/>
</dbReference>
<evidence type="ECO:0000313" key="11">
    <source>
        <dbReference type="Proteomes" id="UP000664991"/>
    </source>
</evidence>
<reference evidence="10 11" key="1">
    <citation type="submission" date="2020-12" db="EMBL/GenBank/DDBJ databases">
        <title>De novo assembly of Tibetan sheep genome.</title>
        <authorList>
            <person name="Li X."/>
        </authorList>
    </citation>
    <scope>NUCLEOTIDE SEQUENCE [LARGE SCALE GENOMIC DNA]</scope>
    <source>
        <tissue evidence="10">Heart</tissue>
    </source>
</reference>
<dbReference type="InterPro" id="IPR037549">
    <property type="entry name" value="C19orf18"/>
</dbReference>
<evidence type="ECO:0000259" key="8">
    <source>
        <dbReference type="PROSITE" id="PS50157"/>
    </source>
</evidence>
<dbReference type="InterPro" id="IPR036236">
    <property type="entry name" value="Znf_C2H2_sf"/>
</dbReference>
<keyword evidence="7" id="KW-0812">Transmembrane</keyword>
<evidence type="ECO:0000259" key="9">
    <source>
        <dbReference type="PROSITE" id="PS50805"/>
    </source>
</evidence>